<accession>A0A428XYP1</accession>
<organism evidence="3 4">
    <name type="scientific">Kibdelosporangium aridum</name>
    <dbReference type="NCBI Taxonomy" id="2030"/>
    <lineage>
        <taxon>Bacteria</taxon>
        <taxon>Bacillati</taxon>
        <taxon>Actinomycetota</taxon>
        <taxon>Actinomycetes</taxon>
        <taxon>Pseudonocardiales</taxon>
        <taxon>Pseudonocardiaceae</taxon>
        <taxon>Kibdelosporangium</taxon>
    </lineage>
</organism>
<protein>
    <recommendedName>
        <fullName evidence="5">Secreted protein</fullName>
    </recommendedName>
</protein>
<name>A0A428XYP1_KIBAR</name>
<dbReference type="AlphaFoldDB" id="A0A428XYP1"/>
<evidence type="ECO:0000313" key="4">
    <source>
        <dbReference type="Proteomes" id="UP000287547"/>
    </source>
</evidence>
<comment type="caution">
    <text evidence="3">The sequence shown here is derived from an EMBL/GenBank/DDBJ whole genome shotgun (WGS) entry which is preliminary data.</text>
</comment>
<feature type="region of interest" description="Disordered" evidence="1">
    <location>
        <begin position="22"/>
        <end position="42"/>
    </location>
</feature>
<feature type="region of interest" description="Disordered" evidence="1">
    <location>
        <begin position="146"/>
        <end position="169"/>
    </location>
</feature>
<evidence type="ECO:0000313" key="3">
    <source>
        <dbReference type="EMBL" id="RSM60380.1"/>
    </source>
</evidence>
<gene>
    <name evidence="3" type="ORF">DMH04_54090</name>
</gene>
<keyword evidence="2" id="KW-0732">Signal</keyword>
<dbReference type="PROSITE" id="PS51257">
    <property type="entry name" value="PROKAR_LIPOPROTEIN"/>
    <property type="match status" value="1"/>
</dbReference>
<feature type="compositionally biased region" description="Polar residues" evidence="1">
    <location>
        <begin position="147"/>
        <end position="169"/>
    </location>
</feature>
<dbReference type="EMBL" id="QHKI01000116">
    <property type="protein sequence ID" value="RSM60380.1"/>
    <property type="molecule type" value="Genomic_DNA"/>
</dbReference>
<evidence type="ECO:0008006" key="5">
    <source>
        <dbReference type="Google" id="ProtNLM"/>
    </source>
</evidence>
<evidence type="ECO:0000256" key="1">
    <source>
        <dbReference type="SAM" id="MobiDB-lite"/>
    </source>
</evidence>
<feature type="chain" id="PRO_5019166568" description="Secreted protein" evidence="2">
    <location>
        <begin position="23"/>
        <end position="169"/>
    </location>
</feature>
<feature type="signal peptide" evidence="2">
    <location>
        <begin position="1"/>
        <end position="22"/>
    </location>
</feature>
<dbReference type="RefSeq" id="WP_051796647.1">
    <property type="nucleotide sequence ID" value="NZ_QHKI01000116.1"/>
</dbReference>
<proteinExistence type="predicted"/>
<dbReference type="Proteomes" id="UP000287547">
    <property type="component" value="Unassembled WGS sequence"/>
</dbReference>
<reference evidence="3 4" key="1">
    <citation type="submission" date="2018-05" db="EMBL/GenBank/DDBJ databases">
        <title>Evolution of GPA BGCs.</title>
        <authorList>
            <person name="Waglechner N."/>
            <person name="Wright G.D."/>
        </authorList>
    </citation>
    <scope>NUCLEOTIDE SEQUENCE [LARGE SCALE GENOMIC DNA]</scope>
    <source>
        <strain evidence="3 4">A82846</strain>
    </source>
</reference>
<sequence>MIARHVAVVFCAALALAGCTSATDDQPSRETTTTTTTEPSTTVSIRPECVDVADKARALLTEVGRLTARDTTADQVRAAAGKLSGAVDDAKATAGPDARARLDEAGQILRRVQDALTAQPIDTAGLRAAASDLVAALGDAAAICAPGSSTTATKSSGRSAPTDTTAPTS</sequence>
<evidence type="ECO:0000256" key="2">
    <source>
        <dbReference type="SAM" id="SignalP"/>
    </source>
</evidence>